<reference evidence="7 8" key="1">
    <citation type="journal article" date="2018" name="Nat. Genet.">
        <title>The Rosa genome provides new insights in the design of modern roses.</title>
        <authorList>
            <person name="Bendahmane M."/>
        </authorList>
    </citation>
    <scope>NUCLEOTIDE SEQUENCE [LARGE SCALE GENOMIC DNA]</scope>
    <source>
        <strain evidence="8">cv. Old Blush</strain>
    </source>
</reference>
<sequence>MPSVLFFFNNFFFLRFYLFLLPSSFFRTHSLTRSFAVGDGSFPGKAFGSGTSIWLSGAHELQFNNCERAKEAQIHGIETLICIPTSDGALEMGSSGLIRENWGLIQQAKSLFGSDQPDPETRPLEFINRNFSNF</sequence>
<dbReference type="PANTHER" id="PTHR11514">
    <property type="entry name" value="MYC"/>
    <property type="match status" value="1"/>
</dbReference>
<dbReference type="GO" id="GO:0003700">
    <property type="term" value="F:DNA-binding transcription factor activity"/>
    <property type="evidence" value="ECO:0007669"/>
    <property type="project" value="InterPro"/>
</dbReference>
<organism evidence="7 8">
    <name type="scientific">Rosa chinensis</name>
    <name type="common">China rose</name>
    <dbReference type="NCBI Taxonomy" id="74649"/>
    <lineage>
        <taxon>Eukaryota</taxon>
        <taxon>Viridiplantae</taxon>
        <taxon>Streptophyta</taxon>
        <taxon>Embryophyta</taxon>
        <taxon>Tracheophyta</taxon>
        <taxon>Spermatophyta</taxon>
        <taxon>Magnoliopsida</taxon>
        <taxon>eudicotyledons</taxon>
        <taxon>Gunneridae</taxon>
        <taxon>Pentapetalae</taxon>
        <taxon>rosids</taxon>
        <taxon>fabids</taxon>
        <taxon>Rosales</taxon>
        <taxon>Rosaceae</taxon>
        <taxon>Rosoideae</taxon>
        <taxon>Rosoideae incertae sedis</taxon>
        <taxon>Rosa</taxon>
    </lineage>
</organism>
<evidence type="ECO:0000256" key="1">
    <source>
        <dbReference type="ARBA" id="ARBA00023015"/>
    </source>
</evidence>
<evidence type="ECO:0000256" key="3">
    <source>
        <dbReference type="ARBA" id="ARBA00023242"/>
    </source>
</evidence>
<dbReference type="STRING" id="74649.A0A2P6PTQ6"/>
<dbReference type="GO" id="GO:0000976">
    <property type="term" value="F:transcription cis-regulatory region binding"/>
    <property type="evidence" value="ECO:0007669"/>
    <property type="project" value="TreeGrafter"/>
</dbReference>
<dbReference type="PANTHER" id="PTHR11514:SF40">
    <property type="entry name" value="TRANSCRIPTION FACTOR BHLH14"/>
    <property type="match status" value="1"/>
</dbReference>
<accession>A0A2P6PTQ6</accession>
<dbReference type="Pfam" id="PF14215">
    <property type="entry name" value="bHLH-MYC_N"/>
    <property type="match status" value="1"/>
</dbReference>
<dbReference type="Proteomes" id="UP000238479">
    <property type="component" value="Chromosome 6"/>
</dbReference>
<keyword evidence="5" id="KW-0812">Transmembrane</keyword>
<gene>
    <name evidence="7" type="ORF">RchiOBHm_Chr6g0281801</name>
</gene>
<evidence type="ECO:0000256" key="4">
    <source>
        <dbReference type="RuleBase" id="RU369104"/>
    </source>
</evidence>
<evidence type="ECO:0000256" key="2">
    <source>
        <dbReference type="ARBA" id="ARBA00023163"/>
    </source>
</evidence>
<proteinExistence type="predicted"/>
<keyword evidence="8" id="KW-1185">Reference proteome</keyword>
<feature type="domain" description="Transcription factor MYC/MYB N-terminal" evidence="6">
    <location>
        <begin position="24"/>
        <end position="112"/>
    </location>
</feature>
<dbReference type="Gramene" id="PRQ25276">
    <property type="protein sequence ID" value="PRQ25276"/>
    <property type="gene ID" value="RchiOBHm_Chr6g0281801"/>
</dbReference>
<keyword evidence="1 4" id="KW-0805">Transcription regulation</keyword>
<evidence type="ECO:0000256" key="5">
    <source>
        <dbReference type="SAM" id="Phobius"/>
    </source>
</evidence>
<dbReference type="EMBL" id="PDCK01000044">
    <property type="protein sequence ID" value="PRQ25276.1"/>
    <property type="molecule type" value="Genomic_DNA"/>
</dbReference>
<dbReference type="GO" id="GO:0005634">
    <property type="term" value="C:nucleus"/>
    <property type="evidence" value="ECO:0007669"/>
    <property type="project" value="UniProtKB-SubCell"/>
</dbReference>
<keyword evidence="5" id="KW-1133">Transmembrane helix</keyword>
<comment type="subcellular location">
    <subcellularLocation>
        <location evidence="4">Nucleus</location>
    </subcellularLocation>
</comment>
<comment type="caution">
    <text evidence="7">The sequence shown here is derived from an EMBL/GenBank/DDBJ whole genome shotgun (WGS) entry which is preliminary data.</text>
</comment>
<feature type="transmembrane region" description="Helical" evidence="5">
    <location>
        <begin position="6"/>
        <end position="26"/>
    </location>
</feature>
<dbReference type="InterPro" id="IPR045084">
    <property type="entry name" value="AIB/MYC-like"/>
</dbReference>
<keyword evidence="5" id="KW-0472">Membrane</keyword>
<dbReference type="AlphaFoldDB" id="A0A2P6PTQ6"/>
<keyword evidence="2 4" id="KW-0804">Transcription</keyword>
<evidence type="ECO:0000313" key="8">
    <source>
        <dbReference type="Proteomes" id="UP000238479"/>
    </source>
</evidence>
<evidence type="ECO:0000313" key="7">
    <source>
        <dbReference type="EMBL" id="PRQ25276.1"/>
    </source>
</evidence>
<dbReference type="InterPro" id="IPR025610">
    <property type="entry name" value="MYC/MYB_N"/>
</dbReference>
<protein>
    <recommendedName>
        <fullName evidence="4">Transcription factor</fullName>
        <shortName evidence="4">bHLH transcription factor</shortName>
    </recommendedName>
    <alternativeName>
        <fullName evidence="4">Basic helix-loop-helix protein</fullName>
    </alternativeName>
</protein>
<evidence type="ECO:0000259" key="6">
    <source>
        <dbReference type="Pfam" id="PF14215"/>
    </source>
</evidence>
<keyword evidence="3 4" id="KW-0539">Nucleus</keyword>
<name>A0A2P6PTQ6_ROSCH</name>